<organism evidence="1 2">
    <name type="scientific">Solibacillus merdavium</name>
    <dbReference type="NCBI Taxonomy" id="2762218"/>
    <lineage>
        <taxon>Bacteria</taxon>
        <taxon>Bacillati</taxon>
        <taxon>Bacillota</taxon>
        <taxon>Bacilli</taxon>
        <taxon>Bacillales</taxon>
        <taxon>Caryophanaceae</taxon>
        <taxon>Solibacillus</taxon>
    </lineage>
</organism>
<dbReference type="Proteomes" id="UP000600565">
    <property type="component" value="Unassembled WGS sequence"/>
</dbReference>
<sequence>MANENGKTVKIKLISSIIPTEGELEKYEMWLEGNCVEKGANHYLRYEEIQEDARIQTTIKLNEAKAFIMRSGGVNMRLPLNPGLRENGHYESPFGSLPIVTDTHQLAIEVTQNEKVSGRFKTQYDLIIGGNSVGQYTLEIQFTEVYS</sequence>
<dbReference type="SUPFAM" id="SSF50814">
    <property type="entry name" value="Lipocalins"/>
    <property type="match status" value="1"/>
</dbReference>
<dbReference type="Gene3D" id="2.40.128.20">
    <property type="match status" value="1"/>
</dbReference>
<proteinExistence type="predicted"/>
<dbReference type="Pfam" id="PF09148">
    <property type="entry name" value="DUF1934"/>
    <property type="match status" value="1"/>
</dbReference>
<dbReference type="InterPro" id="IPR015231">
    <property type="entry name" value="DUF1934"/>
</dbReference>
<evidence type="ECO:0000313" key="1">
    <source>
        <dbReference type="EMBL" id="MBD8032642.1"/>
    </source>
</evidence>
<gene>
    <name evidence="1" type="ORF">H9632_06140</name>
</gene>
<protein>
    <submittedName>
        <fullName evidence="1">DUF1934 domain-containing protein</fullName>
    </submittedName>
</protein>
<comment type="caution">
    <text evidence="1">The sequence shown here is derived from an EMBL/GenBank/DDBJ whole genome shotgun (WGS) entry which is preliminary data.</text>
</comment>
<keyword evidence="2" id="KW-1185">Reference proteome</keyword>
<name>A0ABR8XL36_9BACL</name>
<dbReference type="RefSeq" id="WP_191703239.1">
    <property type="nucleotide sequence ID" value="NZ_JACSPW010000004.1"/>
</dbReference>
<evidence type="ECO:0000313" key="2">
    <source>
        <dbReference type="Proteomes" id="UP000600565"/>
    </source>
</evidence>
<dbReference type="InterPro" id="IPR012674">
    <property type="entry name" value="Calycin"/>
</dbReference>
<accession>A0ABR8XL36</accession>
<reference evidence="1 2" key="1">
    <citation type="submission" date="2020-08" db="EMBL/GenBank/DDBJ databases">
        <title>A Genomic Blueprint of the Chicken Gut Microbiome.</title>
        <authorList>
            <person name="Gilroy R."/>
            <person name="Ravi A."/>
            <person name="Getino M."/>
            <person name="Pursley I."/>
            <person name="Horton D.L."/>
            <person name="Alikhan N.-F."/>
            <person name="Baker D."/>
            <person name="Gharbi K."/>
            <person name="Hall N."/>
            <person name="Watson M."/>
            <person name="Adriaenssens E.M."/>
            <person name="Foster-Nyarko E."/>
            <person name="Jarju S."/>
            <person name="Secka A."/>
            <person name="Antonio M."/>
            <person name="Oren A."/>
            <person name="Chaudhuri R."/>
            <person name="La Ragione R.M."/>
            <person name="Hildebrand F."/>
            <person name="Pallen M.J."/>
        </authorList>
    </citation>
    <scope>NUCLEOTIDE SEQUENCE [LARGE SCALE GENOMIC DNA]</scope>
    <source>
        <strain evidence="1 2">Sa1YVA6</strain>
    </source>
</reference>
<dbReference type="EMBL" id="JACSPW010000004">
    <property type="protein sequence ID" value="MBD8032642.1"/>
    <property type="molecule type" value="Genomic_DNA"/>
</dbReference>